<dbReference type="GO" id="GO:0004034">
    <property type="term" value="F:aldose 1-epimerase activity"/>
    <property type="evidence" value="ECO:0007669"/>
    <property type="project" value="TreeGrafter"/>
</dbReference>
<dbReference type="OrthoDB" id="274691at2759"/>
<evidence type="ECO:0000256" key="1">
    <source>
        <dbReference type="ARBA" id="ARBA00006206"/>
    </source>
</evidence>
<organism evidence="4 5">
    <name type="scientific">Pyrrhoderma noxium</name>
    <dbReference type="NCBI Taxonomy" id="2282107"/>
    <lineage>
        <taxon>Eukaryota</taxon>
        <taxon>Fungi</taxon>
        <taxon>Dikarya</taxon>
        <taxon>Basidiomycota</taxon>
        <taxon>Agaricomycotina</taxon>
        <taxon>Agaricomycetes</taxon>
        <taxon>Hymenochaetales</taxon>
        <taxon>Hymenochaetaceae</taxon>
        <taxon>Pyrrhoderma</taxon>
    </lineage>
</organism>
<dbReference type="InterPro" id="IPR047215">
    <property type="entry name" value="Galactose_mutarotase-like"/>
</dbReference>
<dbReference type="AlphaFoldDB" id="A0A286U7P6"/>
<dbReference type="SUPFAM" id="SSF74650">
    <property type="entry name" value="Galactose mutarotase-like"/>
    <property type="match status" value="1"/>
</dbReference>
<protein>
    <submittedName>
        <fullName evidence="4">Galactose mutarotase</fullName>
    </submittedName>
</protein>
<name>A0A286U7P6_9AGAM</name>
<dbReference type="GO" id="GO:0030246">
    <property type="term" value="F:carbohydrate binding"/>
    <property type="evidence" value="ECO:0007669"/>
    <property type="project" value="InterPro"/>
</dbReference>
<dbReference type="InParanoid" id="A0A286U7P6"/>
<keyword evidence="5" id="KW-1185">Reference proteome</keyword>
<comment type="similarity">
    <text evidence="1">Belongs to the aldose epimerase family.</text>
</comment>
<keyword evidence="2" id="KW-0413">Isomerase</keyword>
<dbReference type="GO" id="GO:0033499">
    <property type="term" value="P:galactose catabolic process via UDP-galactose, Leloir pathway"/>
    <property type="evidence" value="ECO:0007669"/>
    <property type="project" value="TreeGrafter"/>
</dbReference>
<reference evidence="4 5" key="1">
    <citation type="journal article" date="2017" name="Mol. Ecol.">
        <title>Comparative and population genomic landscape of Phellinus noxius: A hypervariable fungus causing root rot in trees.</title>
        <authorList>
            <person name="Chung C.L."/>
            <person name="Lee T.J."/>
            <person name="Akiba M."/>
            <person name="Lee H.H."/>
            <person name="Kuo T.H."/>
            <person name="Liu D."/>
            <person name="Ke H.M."/>
            <person name="Yokoi T."/>
            <person name="Roa M.B."/>
            <person name="Lu M.J."/>
            <person name="Chang Y.Y."/>
            <person name="Ann P.J."/>
            <person name="Tsai J.N."/>
            <person name="Chen C.Y."/>
            <person name="Tzean S.S."/>
            <person name="Ota Y."/>
            <person name="Hattori T."/>
            <person name="Sahashi N."/>
            <person name="Liou R.F."/>
            <person name="Kikuchi T."/>
            <person name="Tsai I.J."/>
        </authorList>
    </citation>
    <scope>NUCLEOTIDE SEQUENCE [LARGE SCALE GENOMIC DNA]</scope>
    <source>
        <strain evidence="4 5">FFPRI411160</strain>
    </source>
</reference>
<evidence type="ECO:0000313" key="4">
    <source>
        <dbReference type="EMBL" id="PAV15549.1"/>
    </source>
</evidence>
<accession>A0A286U7P6</accession>
<proteinExistence type="inferred from homology"/>
<dbReference type="STRING" id="2282107.A0A286U7P6"/>
<dbReference type="Proteomes" id="UP000217199">
    <property type="component" value="Unassembled WGS sequence"/>
</dbReference>
<dbReference type="Gene3D" id="2.70.98.10">
    <property type="match status" value="1"/>
</dbReference>
<evidence type="ECO:0000313" key="5">
    <source>
        <dbReference type="Proteomes" id="UP000217199"/>
    </source>
</evidence>
<dbReference type="CDD" id="cd09019">
    <property type="entry name" value="galactose_mutarotase_like"/>
    <property type="match status" value="1"/>
</dbReference>
<dbReference type="Pfam" id="PF01263">
    <property type="entry name" value="Aldose_epim"/>
    <property type="match status" value="1"/>
</dbReference>
<dbReference type="InterPro" id="IPR011013">
    <property type="entry name" value="Gal_mutarotase_sf_dom"/>
</dbReference>
<dbReference type="InterPro" id="IPR014718">
    <property type="entry name" value="GH-type_carb-bd"/>
</dbReference>
<evidence type="ECO:0000256" key="3">
    <source>
        <dbReference type="ARBA" id="ARBA00023277"/>
    </source>
</evidence>
<dbReference type="InterPro" id="IPR008183">
    <property type="entry name" value="Aldose_1/G6P_1-epimerase"/>
</dbReference>
<gene>
    <name evidence="4" type="ORF">PNOK_0840700</name>
</gene>
<evidence type="ECO:0000256" key="2">
    <source>
        <dbReference type="ARBA" id="ARBA00023235"/>
    </source>
</evidence>
<dbReference type="PANTHER" id="PTHR10091:SF6">
    <property type="entry name" value="1-EPIMERASE, PUTATIVE (AFU_ORTHOLOGUE AFUA_3G13240)-RELATED"/>
    <property type="match status" value="1"/>
</dbReference>
<dbReference type="EMBL" id="NBII01000009">
    <property type="protein sequence ID" value="PAV15549.1"/>
    <property type="molecule type" value="Genomic_DNA"/>
</dbReference>
<comment type="caution">
    <text evidence="4">The sequence shown here is derived from an EMBL/GenBank/DDBJ whole genome shotgun (WGS) entry which is preliminary data.</text>
</comment>
<dbReference type="PANTHER" id="PTHR10091">
    <property type="entry name" value="ALDOSE-1-EPIMERASE"/>
    <property type="match status" value="1"/>
</dbReference>
<keyword evidence="3" id="KW-0119">Carbohydrate metabolism</keyword>
<sequence length="409" mass="46117">MTWQVRPFKELRSPQDSRVLYTKFIQTSYTRMKNFLLLFLASLLVSLSCVSAEKWPFDVTTISAPDDSIIVKFVSFGSTMTELWVKDKFGQYRDVILGYDDNTKLLTDSAHPVFNPIVGRYANRIKNGTFSIPITKDPQPDGPDVYHIPTNDHDGQDTLHGGIYGWDRRNWTIVEKSRERVTYKHIDTADEGFPGNVTVYATHAVKSGGILETSIRADATDQTPIMTTQHIYWNLDAFQQGSEDILNHILMVSSSKVVATDANAIPTGDFIPVEGGMFDFRRAKKISSNWDQTIGACGEGCQGYDNCFIFDNEEDTHAKVSLWSNLSGIRLDVTTDQPAVQVYTGFWLNTPRKAVHGGPELNYTKWSAVAIEQEGYIDAINTPEWGVNQIYGPGEEFVWKTRYEFSVIS</sequence>
<dbReference type="GO" id="GO:0006006">
    <property type="term" value="P:glucose metabolic process"/>
    <property type="evidence" value="ECO:0007669"/>
    <property type="project" value="TreeGrafter"/>
</dbReference>